<dbReference type="PANTHER" id="PTHR46268">
    <property type="entry name" value="STRESS RESPONSE PROTEIN NHAX"/>
    <property type="match status" value="1"/>
</dbReference>
<gene>
    <name evidence="3" type="ordered locus">Clim_2338</name>
</gene>
<dbReference type="InterPro" id="IPR006015">
    <property type="entry name" value="Universal_stress_UspA"/>
</dbReference>
<dbReference type="KEGG" id="cli:Clim_2338"/>
<protein>
    <submittedName>
        <fullName evidence="3">UspA domain protein</fullName>
    </submittedName>
</protein>
<dbReference type="STRING" id="290315.Clim_2338"/>
<dbReference type="Gene3D" id="3.40.50.620">
    <property type="entry name" value="HUPs"/>
    <property type="match status" value="2"/>
</dbReference>
<dbReference type="InterPro" id="IPR014729">
    <property type="entry name" value="Rossmann-like_a/b/a_fold"/>
</dbReference>
<dbReference type="InterPro" id="IPR006016">
    <property type="entry name" value="UspA"/>
</dbReference>
<sequence length="277" mass="30432">MKNILVPTDFSSHAMAAFETAVSLSRRTGAQVYLYHVIEVPEVAEMHELMAWRESGGEGSMESADGMLRQLVMNEAYHDIRPVYSIDYGTPHKCISAKAAGEGFDLVVIGSHGMSRIDKIIFGSTTEKVIRNTLCPILTINDTISCFQPSTIVFCAGIAAEQACGLETVKSISLLYNAVIHIVKVSTPEHFETTRQSRMAMKTFAETNKLAEYTLNHYNDRSVEEGLKHFAEDINADMLCMPTHGSSGIRHLFRKSVTGSVTGQIAIPVLTCRIPGT</sequence>
<organism evidence="3 4">
    <name type="scientific">Chlorobium limicola (strain DSM 245 / NBRC 103803 / 6330)</name>
    <dbReference type="NCBI Taxonomy" id="290315"/>
    <lineage>
        <taxon>Bacteria</taxon>
        <taxon>Pseudomonadati</taxon>
        <taxon>Chlorobiota</taxon>
        <taxon>Chlorobiia</taxon>
        <taxon>Chlorobiales</taxon>
        <taxon>Chlorobiaceae</taxon>
        <taxon>Chlorobium/Pelodictyon group</taxon>
        <taxon>Chlorobium</taxon>
    </lineage>
</organism>
<feature type="domain" description="UspA" evidence="2">
    <location>
        <begin position="175"/>
        <end position="273"/>
    </location>
</feature>
<dbReference type="SUPFAM" id="SSF52402">
    <property type="entry name" value="Adenine nucleotide alpha hydrolases-like"/>
    <property type="match status" value="2"/>
</dbReference>
<proteinExistence type="inferred from homology"/>
<reference evidence="3 4" key="1">
    <citation type="submission" date="2008-05" db="EMBL/GenBank/DDBJ databases">
        <title>Complete sequence of Chlorobium limicola DSM 245.</title>
        <authorList>
            <consortium name="US DOE Joint Genome Institute"/>
            <person name="Lucas S."/>
            <person name="Copeland A."/>
            <person name="Lapidus A."/>
            <person name="Glavina del Rio T."/>
            <person name="Dalin E."/>
            <person name="Tice H."/>
            <person name="Bruce D."/>
            <person name="Goodwin L."/>
            <person name="Pitluck S."/>
            <person name="Schmutz J."/>
            <person name="Larimer F."/>
            <person name="Land M."/>
            <person name="Hauser L."/>
            <person name="Kyrpides N."/>
            <person name="Ovchinnikova G."/>
            <person name="Zhao F."/>
            <person name="Li T."/>
            <person name="Liu Z."/>
            <person name="Overmann J."/>
            <person name="Bryant D.A."/>
            <person name="Richardson P."/>
        </authorList>
    </citation>
    <scope>NUCLEOTIDE SEQUENCE [LARGE SCALE GENOMIC DNA]</scope>
    <source>
        <strain evidence="4">DSM 245 / NBRC 103803 / 6330</strain>
    </source>
</reference>
<dbReference type="eggNOG" id="COG0589">
    <property type="taxonomic scope" value="Bacteria"/>
</dbReference>
<evidence type="ECO:0000313" key="4">
    <source>
        <dbReference type="Proteomes" id="UP000008841"/>
    </source>
</evidence>
<dbReference type="OrthoDB" id="9788959at2"/>
<name>B3EHV2_CHLL2</name>
<dbReference type="Proteomes" id="UP000008841">
    <property type="component" value="Chromosome"/>
</dbReference>
<dbReference type="HOGENOM" id="CLU_049301_2_4_10"/>
<evidence type="ECO:0000313" key="3">
    <source>
        <dbReference type="EMBL" id="ACD91361.1"/>
    </source>
</evidence>
<evidence type="ECO:0000256" key="1">
    <source>
        <dbReference type="ARBA" id="ARBA00008791"/>
    </source>
</evidence>
<evidence type="ECO:0000259" key="2">
    <source>
        <dbReference type="Pfam" id="PF00582"/>
    </source>
</evidence>
<dbReference type="PRINTS" id="PR01438">
    <property type="entry name" value="UNVRSLSTRESS"/>
</dbReference>
<feature type="domain" description="UspA" evidence="2">
    <location>
        <begin position="1"/>
        <end position="140"/>
    </location>
</feature>
<dbReference type="RefSeq" id="WP_012467226.1">
    <property type="nucleotide sequence ID" value="NC_010803.1"/>
</dbReference>
<dbReference type="Pfam" id="PF00582">
    <property type="entry name" value="Usp"/>
    <property type="match status" value="2"/>
</dbReference>
<accession>B3EHV2</accession>
<dbReference type="AlphaFoldDB" id="B3EHV2"/>
<comment type="similarity">
    <text evidence="1">Belongs to the universal stress protein A family.</text>
</comment>
<dbReference type="CDD" id="cd00293">
    <property type="entry name" value="USP-like"/>
    <property type="match status" value="1"/>
</dbReference>
<dbReference type="EMBL" id="CP001097">
    <property type="protein sequence ID" value="ACD91361.1"/>
    <property type="molecule type" value="Genomic_DNA"/>
</dbReference>
<dbReference type="PANTHER" id="PTHR46268:SF6">
    <property type="entry name" value="UNIVERSAL STRESS PROTEIN UP12"/>
    <property type="match status" value="1"/>
</dbReference>